<gene>
    <name evidence="1" type="ORF">PACLA_8A005566</name>
</gene>
<dbReference type="SUPFAM" id="SSF50249">
    <property type="entry name" value="Nucleic acid-binding proteins"/>
    <property type="match status" value="1"/>
</dbReference>
<dbReference type="OrthoDB" id="5970613at2759"/>
<accession>A0A6S7I8A9</accession>
<evidence type="ECO:0000313" key="1">
    <source>
        <dbReference type="EMBL" id="CAB4013239.1"/>
    </source>
</evidence>
<dbReference type="Gene3D" id="2.40.50.140">
    <property type="entry name" value="Nucleic acid-binding proteins"/>
    <property type="match status" value="1"/>
</dbReference>
<dbReference type="EMBL" id="CACRXK020007811">
    <property type="protein sequence ID" value="CAB4013239.1"/>
    <property type="molecule type" value="Genomic_DNA"/>
</dbReference>
<dbReference type="AlphaFoldDB" id="A0A6S7I8A9"/>
<name>A0A6S7I8A9_PARCT</name>
<organism evidence="1 2">
    <name type="scientific">Paramuricea clavata</name>
    <name type="common">Red gorgonian</name>
    <name type="synonym">Violescent sea-whip</name>
    <dbReference type="NCBI Taxonomy" id="317549"/>
    <lineage>
        <taxon>Eukaryota</taxon>
        <taxon>Metazoa</taxon>
        <taxon>Cnidaria</taxon>
        <taxon>Anthozoa</taxon>
        <taxon>Octocorallia</taxon>
        <taxon>Malacalcyonacea</taxon>
        <taxon>Plexauridae</taxon>
        <taxon>Paramuricea</taxon>
    </lineage>
</organism>
<sequence>MDDPQESEVSFEFMKLNQPEEKCKPGISTVAQLLVGDANAVVKICGRVTLKGGVETLLSKGKTLKKQEALFTDNSGTIRLVLWENDITKVTSTSVYNISRIVVREFSGTKYLTLNKMPNMQPSQLKSKCQQRLTANVMFEKQGNMLSLFLSLRQAPPIPQNL</sequence>
<comment type="caution">
    <text evidence="1">The sequence shown here is derived from an EMBL/GenBank/DDBJ whole genome shotgun (WGS) entry which is preliminary data.</text>
</comment>
<protein>
    <submittedName>
        <fullName evidence="1">Uncharacterized protein</fullName>
    </submittedName>
</protein>
<keyword evidence="2" id="KW-1185">Reference proteome</keyword>
<dbReference type="InterPro" id="IPR012340">
    <property type="entry name" value="NA-bd_OB-fold"/>
</dbReference>
<dbReference type="Proteomes" id="UP001152795">
    <property type="component" value="Unassembled WGS sequence"/>
</dbReference>
<evidence type="ECO:0000313" key="2">
    <source>
        <dbReference type="Proteomes" id="UP001152795"/>
    </source>
</evidence>
<reference evidence="1" key="1">
    <citation type="submission" date="2020-04" db="EMBL/GenBank/DDBJ databases">
        <authorList>
            <person name="Alioto T."/>
            <person name="Alioto T."/>
            <person name="Gomez Garrido J."/>
        </authorList>
    </citation>
    <scope>NUCLEOTIDE SEQUENCE</scope>
    <source>
        <strain evidence="1">A484AB</strain>
    </source>
</reference>
<proteinExistence type="predicted"/>